<protein>
    <submittedName>
        <fullName evidence="1">Reverse transcriptase</fullName>
    </submittedName>
</protein>
<dbReference type="EMBL" id="BLXT01002832">
    <property type="protein sequence ID" value="GFN98102.1"/>
    <property type="molecule type" value="Genomic_DNA"/>
</dbReference>
<gene>
    <name evidence="1" type="ORF">PoB_002460800</name>
</gene>
<keyword evidence="1" id="KW-0695">RNA-directed DNA polymerase</keyword>
<evidence type="ECO:0000313" key="2">
    <source>
        <dbReference type="Proteomes" id="UP000735302"/>
    </source>
</evidence>
<keyword evidence="2" id="KW-1185">Reference proteome</keyword>
<sequence length="84" mass="9533">MNCLCICGTNLSTKKGMKIHWTKVKCLDNSKNQQQCSVQADKTLENQGEVQNISDAEIYASDLDMEFKQLLDAKIRESYCGKRV</sequence>
<evidence type="ECO:0000313" key="1">
    <source>
        <dbReference type="EMBL" id="GFN98102.1"/>
    </source>
</evidence>
<reference evidence="1 2" key="1">
    <citation type="journal article" date="2021" name="Elife">
        <title>Chloroplast acquisition without the gene transfer in kleptoplastic sea slugs, Plakobranchus ocellatus.</title>
        <authorList>
            <person name="Maeda T."/>
            <person name="Takahashi S."/>
            <person name="Yoshida T."/>
            <person name="Shimamura S."/>
            <person name="Takaki Y."/>
            <person name="Nagai Y."/>
            <person name="Toyoda A."/>
            <person name="Suzuki Y."/>
            <person name="Arimoto A."/>
            <person name="Ishii H."/>
            <person name="Satoh N."/>
            <person name="Nishiyama T."/>
            <person name="Hasebe M."/>
            <person name="Maruyama T."/>
            <person name="Minagawa J."/>
            <person name="Obokata J."/>
            <person name="Shigenobu S."/>
        </authorList>
    </citation>
    <scope>NUCLEOTIDE SEQUENCE [LARGE SCALE GENOMIC DNA]</scope>
</reference>
<dbReference type="GO" id="GO:0003964">
    <property type="term" value="F:RNA-directed DNA polymerase activity"/>
    <property type="evidence" value="ECO:0007669"/>
    <property type="project" value="UniProtKB-KW"/>
</dbReference>
<keyword evidence="1" id="KW-0808">Transferase</keyword>
<keyword evidence="1" id="KW-0548">Nucleotidyltransferase</keyword>
<name>A0AAV3ZTE3_9GAST</name>
<organism evidence="1 2">
    <name type="scientific">Plakobranchus ocellatus</name>
    <dbReference type="NCBI Taxonomy" id="259542"/>
    <lineage>
        <taxon>Eukaryota</taxon>
        <taxon>Metazoa</taxon>
        <taxon>Spiralia</taxon>
        <taxon>Lophotrochozoa</taxon>
        <taxon>Mollusca</taxon>
        <taxon>Gastropoda</taxon>
        <taxon>Heterobranchia</taxon>
        <taxon>Euthyneura</taxon>
        <taxon>Panpulmonata</taxon>
        <taxon>Sacoglossa</taxon>
        <taxon>Placobranchoidea</taxon>
        <taxon>Plakobranchidae</taxon>
        <taxon>Plakobranchus</taxon>
    </lineage>
</organism>
<comment type="caution">
    <text evidence="1">The sequence shown here is derived from an EMBL/GenBank/DDBJ whole genome shotgun (WGS) entry which is preliminary data.</text>
</comment>
<dbReference type="AlphaFoldDB" id="A0AAV3ZTE3"/>
<dbReference type="Proteomes" id="UP000735302">
    <property type="component" value="Unassembled WGS sequence"/>
</dbReference>
<proteinExistence type="predicted"/>
<accession>A0AAV3ZTE3</accession>